<dbReference type="HOGENOM" id="CLU_052688_0_0_1"/>
<feature type="region of interest" description="Disordered" evidence="1">
    <location>
        <begin position="283"/>
        <end position="473"/>
    </location>
</feature>
<feature type="compositionally biased region" description="Polar residues" evidence="1">
    <location>
        <begin position="374"/>
        <end position="386"/>
    </location>
</feature>
<evidence type="ECO:0000256" key="2">
    <source>
        <dbReference type="SAM" id="Phobius"/>
    </source>
</evidence>
<dbReference type="OrthoDB" id="3265734at2759"/>
<dbReference type="STRING" id="685588.A0A067SCV8"/>
<feature type="region of interest" description="Disordered" evidence="1">
    <location>
        <begin position="138"/>
        <end position="192"/>
    </location>
</feature>
<keyword evidence="2" id="KW-0472">Membrane</keyword>
<sequence>MAQKVPVDDNDGSIVYSGPWSPMSNSGSFDNSLHLATNNGASASLAFTGVSVNIVGSVSPCTTSGAPVSFQVALNRAIVKTASIACTTQIQNNVLFYSSGTLANTEHLVSLINQGSGIPLMLDLFAYVTQLTPAPIGGGPATTGNPSHVLPTTASADGSTPSSGTGIGTSSASGSSSSTGGSSVISSRTPSSASANATTVSTVMMLTTVNGVATSLPLVTTVFAVPTAIPGGTNTNTPPSSGSSRSHSIGPIVGAIIAAAVVVILLLLLLLYCRRRRRRNPRVDAPLHNHSPEILTPFNLDQTSSREHAESSPTETHSSSAPPQLPTTDSQTELAGFPSEKRHMPEEGPSSSSSLSDLFSPESSPLFDEKRASGPSSAVTRDSSLNAPPPSLPRHSTHPRPPSSISPSEAVPAYFRDTDTGRYRSGIPTLSDRRMSHILDTPPSYDSVRDADSRDRPQASEFLTTTIDASRLV</sequence>
<accession>A0A067SCV8</accession>
<feature type="compositionally biased region" description="Basic and acidic residues" evidence="1">
    <location>
        <begin position="447"/>
        <end position="458"/>
    </location>
</feature>
<evidence type="ECO:0008006" key="5">
    <source>
        <dbReference type="Google" id="ProtNLM"/>
    </source>
</evidence>
<proteinExistence type="predicted"/>
<keyword evidence="4" id="KW-1185">Reference proteome</keyword>
<dbReference type="AlphaFoldDB" id="A0A067SCV8"/>
<feature type="compositionally biased region" description="Low complexity" evidence="1">
    <location>
        <begin position="158"/>
        <end position="192"/>
    </location>
</feature>
<evidence type="ECO:0000256" key="1">
    <source>
        <dbReference type="SAM" id="MobiDB-lite"/>
    </source>
</evidence>
<feature type="compositionally biased region" description="Polar residues" evidence="1">
    <location>
        <begin position="461"/>
        <end position="473"/>
    </location>
</feature>
<feature type="region of interest" description="Disordered" evidence="1">
    <location>
        <begin position="227"/>
        <end position="247"/>
    </location>
</feature>
<evidence type="ECO:0000313" key="3">
    <source>
        <dbReference type="EMBL" id="KDR67817.1"/>
    </source>
</evidence>
<dbReference type="Proteomes" id="UP000027222">
    <property type="component" value="Unassembled WGS sequence"/>
</dbReference>
<feature type="compositionally biased region" description="Polar residues" evidence="1">
    <location>
        <begin position="311"/>
        <end position="333"/>
    </location>
</feature>
<keyword evidence="2" id="KW-1133">Transmembrane helix</keyword>
<evidence type="ECO:0000313" key="4">
    <source>
        <dbReference type="Proteomes" id="UP000027222"/>
    </source>
</evidence>
<gene>
    <name evidence="3" type="ORF">GALMADRAFT_257668</name>
</gene>
<keyword evidence="2" id="KW-0812">Transmembrane</keyword>
<dbReference type="EMBL" id="KL142412">
    <property type="protein sequence ID" value="KDR67817.1"/>
    <property type="molecule type" value="Genomic_DNA"/>
</dbReference>
<feature type="transmembrane region" description="Helical" evidence="2">
    <location>
        <begin position="249"/>
        <end position="272"/>
    </location>
</feature>
<dbReference type="Gene3D" id="2.60.120.260">
    <property type="entry name" value="Galactose-binding domain-like"/>
    <property type="match status" value="1"/>
</dbReference>
<organism evidence="3 4">
    <name type="scientific">Galerina marginata (strain CBS 339.88)</name>
    <dbReference type="NCBI Taxonomy" id="685588"/>
    <lineage>
        <taxon>Eukaryota</taxon>
        <taxon>Fungi</taxon>
        <taxon>Dikarya</taxon>
        <taxon>Basidiomycota</taxon>
        <taxon>Agaricomycotina</taxon>
        <taxon>Agaricomycetes</taxon>
        <taxon>Agaricomycetidae</taxon>
        <taxon>Agaricales</taxon>
        <taxon>Agaricineae</taxon>
        <taxon>Strophariaceae</taxon>
        <taxon>Galerina</taxon>
    </lineage>
</organism>
<reference evidence="4" key="1">
    <citation type="journal article" date="2014" name="Proc. Natl. Acad. Sci. U.S.A.">
        <title>Extensive sampling of basidiomycete genomes demonstrates inadequacy of the white-rot/brown-rot paradigm for wood decay fungi.</title>
        <authorList>
            <person name="Riley R."/>
            <person name="Salamov A.A."/>
            <person name="Brown D.W."/>
            <person name="Nagy L.G."/>
            <person name="Floudas D."/>
            <person name="Held B.W."/>
            <person name="Levasseur A."/>
            <person name="Lombard V."/>
            <person name="Morin E."/>
            <person name="Otillar R."/>
            <person name="Lindquist E.A."/>
            <person name="Sun H."/>
            <person name="LaButti K.M."/>
            <person name="Schmutz J."/>
            <person name="Jabbour D."/>
            <person name="Luo H."/>
            <person name="Baker S.E."/>
            <person name="Pisabarro A.G."/>
            <person name="Walton J.D."/>
            <person name="Blanchette R.A."/>
            <person name="Henrissat B."/>
            <person name="Martin F."/>
            <person name="Cullen D."/>
            <person name="Hibbett D.S."/>
            <person name="Grigoriev I.V."/>
        </authorList>
    </citation>
    <scope>NUCLEOTIDE SEQUENCE [LARGE SCALE GENOMIC DNA]</scope>
    <source>
        <strain evidence="4">CBS 339.88</strain>
    </source>
</reference>
<protein>
    <recommendedName>
        <fullName evidence="5">Mid2 domain-containing protein</fullName>
    </recommendedName>
</protein>
<feature type="compositionally biased region" description="Low complexity" evidence="1">
    <location>
        <begin position="347"/>
        <end position="366"/>
    </location>
</feature>
<name>A0A067SCV8_GALM3</name>